<protein>
    <submittedName>
        <fullName evidence="1">Uncharacterized protein</fullName>
    </submittedName>
</protein>
<organism evidence="1 2">
    <name type="scientific">Mytilus galloprovincialis</name>
    <name type="common">Mediterranean mussel</name>
    <dbReference type="NCBI Taxonomy" id="29158"/>
    <lineage>
        <taxon>Eukaryota</taxon>
        <taxon>Metazoa</taxon>
        <taxon>Spiralia</taxon>
        <taxon>Lophotrochozoa</taxon>
        <taxon>Mollusca</taxon>
        <taxon>Bivalvia</taxon>
        <taxon>Autobranchia</taxon>
        <taxon>Pteriomorphia</taxon>
        <taxon>Mytilida</taxon>
        <taxon>Mytiloidea</taxon>
        <taxon>Mytilidae</taxon>
        <taxon>Mytilinae</taxon>
        <taxon>Mytilus</taxon>
    </lineage>
</organism>
<name>A0A8B6G8T0_MYTGA</name>
<proteinExistence type="predicted"/>
<dbReference type="EMBL" id="UYJE01008030">
    <property type="protein sequence ID" value="VDI60382.1"/>
    <property type="molecule type" value="Genomic_DNA"/>
</dbReference>
<sequence>MANDACRRMSKKYCLPYQSTTKCFTSSAVDNIDTIQQYLVERFIPCTAKIKNTFRVVKKSYKPEEKILLGTVVKVHTTGDEVDVQWDVKKENDKIRVNELRLFDNACTGN</sequence>
<keyword evidence="2" id="KW-1185">Reference proteome</keyword>
<evidence type="ECO:0000313" key="2">
    <source>
        <dbReference type="Proteomes" id="UP000596742"/>
    </source>
</evidence>
<evidence type="ECO:0000313" key="1">
    <source>
        <dbReference type="EMBL" id="VDI60382.1"/>
    </source>
</evidence>
<dbReference type="Proteomes" id="UP000596742">
    <property type="component" value="Unassembled WGS sequence"/>
</dbReference>
<accession>A0A8B6G8T0</accession>
<comment type="caution">
    <text evidence="1">The sequence shown here is derived from an EMBL/GenBank/DDBJ whole genome shotgun (WGS) entry which is preliminary data.</text>
</comment>
<reference evidence="1" key="1">
    <citation type="submission" date="2018-11" db="EMBL/GenBank/DDBJ databases">
        <authorList>
            <person name="Alioto T."/>
            <person name="Alioto T."/>
        </authorList>
    </citation>
    <scope>NUCLEOTIDE SEQUENCE</scope>
</reference>
<gene>
    <name evidence="1" type="ORF">MGAL_10B086640</name>
</gene>
<dbReference type="AlphaFoldDB" id="A0A8B6G8T0"/>
<feature type="non-terminal residue" evidence="1">
    <location>
        <position position="110"/>
    </location>
</feature>